<dbReference type="EMBL" id="BJXC01000034">
    <property type="protein sequence ID" value="GEM53569.1"/>
    <property type="molecule type" value="Genomic_DNA"/>
</dbReference>
<dbReference type="PROSITE" id="PS50943">
    <property type="entry name" value="HTH_CROC1"/>
    <property type="match status" value="1"/>
</dbReference>
<keyword evidence="1" id="KW-0238">DNA-binding</keyword>
<dbReference type="Pfam" id="PF01381">
    <property type="entry name" value="HTH_3"/>
    <property type="match status" value="1"/>
</dbReference>
<dbReference type="PANTHER" id="PTHR46558">
    <property type="entry name" value="TRACRIPTIONAL REGULATORY PROTEIN-RELATED-RELATED"/>
    <property type="match status" value="1"/>
</dbReference>
<keyword evidence="4" id="KW-1185">Reference proteome</keyword>
<accession>A0A511NL89</accession>
<dbReference type="CDD" id="cd00093">
    <property type="entry name" value="HTH_XRE"/>
    <property type="match status" value="1"/>
</dbReference>
<dbReference type="InterPro" id="IPR001387">
    <property type="entry name" value="Cro/C1-type_HTH"/>
</dbReference>
<gene>
    <name evidence="3" type="ORF">EB1_33590</name>
</gene>
<evidence type="ECO:0000259" key="2">
    <source>
        <dbReference type="PROSITE" id="PS50943"/>
    </source>
</evidence>
<dbReference type="GO" id="GO:0003677">
    <property type="term" value="F:DNA binding"/>
    <property type="evidence" value="ECO:0007669"/>
    <property type="project" value="UniProtKB-KW"/>
</dbReference>
<sequence>MAKNNVEYLKIQVGRIVLLNRLKAGLSQFELGLKIDLSANQVGRIERAESNPTLETLVKICNYFEIDINNLFVKLNKLEEQSIITEIKSLKK</sequence>
<dbReference type="PANTHER" id="PTHR46558:SF4">
    <property type="entry name" value="DNA-BIDING PHAGE PROTEIN"/>
    <property type="match status" value="1"/>
</dbReference>
<dbReference type="SUPFAM" id="SSF47413">
    <property type="entry name" value="lambda repressor-like DNA-binding domains"/>
    <property type="match status" value="1"/>
</dbReference>
<name>A0A511NL89_9FLAO</name>
<dbReference type="GeneID" id="84651708"/>
<dbReference type="Gene3D" id="1.10.260.40">
    <property type="entry name" value="lambda repressor-like DNA-binding domains"/>
    <property type="match status" value="1"/>
</dbReference>
<evidence type="ECO:0000313" key="4">
    <source>
        <dbReference type="Proteomes" id="UP000321245"/>
    </source>
</evidence>
<dbReference type="STRING" id="1218108.GCA_000382425_02739"/>
<evidence type="ECO:0000256" key="1">
    <source>
        <dbReference type="ARBA" id="ARBA00023125"/>
    </source>
</evidence>
<dbReference type="InterPro" id="IPR010982">
    <property type="entry name" value="Lambda_DNA-bd_dom_sf"/>
</dbReference>
<comment type="caution">
    <text evidence="3">The sequence shown here is derived from an EMBL/GenBank/DDBJ whole genome shotgun (WGS) entry which is preliminary data.</text>
</comment>
<feature type="domain" description="HTH cro/C1-type" evidence="2">
    <location>
        <begin position="21"/>
        <end position="71"/>
    </location>
</feature>
<organism evidence="3 4">
    <name type="scientific">Empedobacter brevis NBRC 14943 = ATCC 43319</name>
    <dbReference type="NCBI Taxonomy" id="1218108"/>
    <lineage>
        <taxon>Bacteria</taxon>
        <taxon>Pseudomonadati</taxon>
        <taxon>Bacteroidota</taxon>
        <taxon>Flavobacteriia</taxon>
        <taxon>Flavobacteriales</taxon>
        <taxon>Weeksellaceae</taxon>
        <taxon>Empedobacter</taxon>
    </lineage>
</organism>
<dbReference type="AlphaFoldDB" id="A0A511NL89"/>
<proteinExistence type="predicted"/>
<dbReference type="Proteomes" id="UP000321245">
    <property type="component" value="Unassembled WGS sequence"/>
</dbReference>
<dbReference type="SMART" id="SM00530">
    <property type="entry name" value="HTH_XRE"/>
    <property type="match status" value="1"/>
</dbReference>
<dbReference type="OrthoDB" id="2902336at2"/>
<evidence type="ECO:0000313" key="3">
    <source>
        <dbReference type="EMBL" id="GEM53569.1"/>
    </source>
</evidence>
<protein>
    <recommendedName>
        <fullName evidence="2">HTH cro/C1-type domain-containing protein</fullName>
    </recommendedName>
</protein>
<dbReference type="RefSeq" id="WP_019976215.1">
    <property type="nucleotide sequence ID" value="NZ_BJXC01000034.1"/>
</dbReference>
<reference evidence="3 4" key="1">
    <citation type="submission" date="2019-07" db="EMBL/GenBank/DDBJ databases">
        <title>Whole genome shotgun sequence of Empedobacter brevis NBRC 14943.</title>
        <authorList>
            <person name="Hosoyama A."/>
            <person name="Uohara A."/>
            <person name="Ohji S."/>
            <person name="Ichikawa N."/>
        </authorList>
    </citation>
    <scope>NUCLEOTIDE SEQUENCE [LARGE SCALE GENOMIC DNA]</scope>
    <source>
        <strain evidence="3 4">NBRC 14943</strain>
    </source>
</reference>